<organism evidence="3 5">
    <name type="scientific">Frigoribacterium faeni</name>
    <dbReference type="NCBI Taxonomy" id="145483"/>
    <lineage>
        <taxon>Bacteria</taxon>
        <taxon>Bacillati</taxon>
        <taxon>Actinomycetota</taxon>
        <taxon>Actinomycetes</taxon>
        <taxon>Micrococcales</taxon>
        <taxon>Microbacteriaceae</taxon>
        <taxon>Frigoribacterium</taxon>
    </lineage>
</organism>
<dbReference type="EMBL" id="JACGWW010000002">
    <property type="protein sequence ID" value="MBA8813825.1"/>
    <property type="molecule type" value="Genomic_DNA"/>
</dbReference>
<reference evidence="3 5" key="2">
    <citation type="submission" date="2020-07" db="EMBL/GenBank/DDBJ databases">
        <title>Sequencing the genomes of 1000 actinobacteria strains.</title>
        <authorList>
            <person name="Klenk H.-P."/>
        </authorList>
    </citation>
    <scope>NUCLEOTIDE SEQUENCE [LARGE SCALE GENOMIC DNA]</scope>
    <source>
        <strain evidence="3 5">DSM 10309</strain>
    </source>
</reference>
<keyword evidence="4" id="KW-1185">Reference proteome</keyword>
<proteinExistence type="predicted"/>
<evidence type="ECO:0000313" key="2">
    <source>
        <dbReference type="EMBL" id="GEK82201.1"/>
    </source>
</evidence>
<dbReference type="OrthoDB" id="10009313at2"/>
<gene>
    <name evidence="3" type="ORF">FB463_002074</name>
    <name evidence="2" type="ORF">FFA01_05100</name>
</gene>
<evidence type="ECO:0000313" key="5">
    <source>
        <dbReference type="Proteomes" id="UP000522688"/>
    </source>
</evidence>
<dbReference type="RefSeq" id="WP_146852656.1">
    <property type="nucleotide sequence ID" value="NZ_BAAAHR010000003.1"/>
</dbReference>
<protein>
    <submittedName>
        <fullName evidence="3">Uncharacterized protein</fullName>
    </submittedName>
</protein>
<dbReference type="EMBL" id="BJUV01000003">
    <property type="protein sequence ID" value="GEK82201.1"/>
    <property type="molecule type" value="Genomic_DNA"/>
</dbReference>
<comment type="caution">
    <text evidence="3">The sequence shown here is derived from an EMBL/GenBank/DDBJ whole genome shotgun (WGS) entry which is preliminary data.</text>
</comment>
<evidence type="ECO:0000256" key="1">
    <source>
        <dbReference type="SAM" id="MobiDB-lite"/>
    </source>
</evidence>
<reference evidence="2 4" key="1">
    <citation type="submission" date="2019-07" db="EMBL/GenBank/DDBJ databases">
        <title>Whole genome shotgun sequence of Frigoribacterium faeni NBRC 103066.</title>
        <authorList>
            <person name="Hosoyama A."/>
            <person name="Uohara A."/>
            <person name="Ohji S."/>
            <person name="Ichikawa N."/>
        </authorList>
    </citation>
    <scope>NUCLEOTIDE SEQUENCE [LARGE SCALE GENOMIC DNA]</scope>
    <source>
        <strain evidence="2 4">NBRC 103066</strain>
    </source>
</reference>
<name>A0A7W3PIX6_9MICO</name>
<feature type="region of interest" description="Disordered" evidence="1">
    <location>
        <begin position="1"/>
        <end position="20"/>
    </location>
</feature>
<dbReference type="Proteomes" id="UP000321154">
    <property type="component" value="Unassembled WGS sequence"/>
</dbReference>
<sequence>MSEHARDENTPSTGAAHDAADLDPTAVDDLFDRTERRDRVVQLGVVLGCAALCLVRPASLATPARVAYHLAIAGLAGASTASGLTREPFADRTIAAGGAAAAVGTVLGLVRTTERLDERLHTSLVRGGISHPRAITAGIGLVAGAGSLALDRVLTTRRRALVEAEAAAATAPAGSSAD</sequence>
<accession>A0A7W3PIX6</accession>
<dbReference type="Proteomes" id="UP000522688">
    <property type="component" value="Unassembled WGS sequence"/>
</dbReference>
<evidence type="ECO:0000313" key="4">
    <source>
        <dbReference type="Proteomes" id="UP000321154"/>
    </source>
</evidence>
<dbReference type="AlphaFoldDB" id="A0A7W3PIX6"/>
<evidence type="ECO:0000313" key="3">
    <source>
        <dbReference type="EMBL" id="MBA8813825.1"/>
    </source>
</evidence>